<keyword evidence="3" id="KW-1185">Reference proteome</keyword>
<proteinExistence type="predicted"/>
<evidence type="ECO:0000313" key="3">
    <source>
        <dbReference type="Proteomes" id="UP000262802"/>
    </source>
</evidence>
<dbReference type="KEGG" id="hyh:D3Y59_02315"/>
<dbReference type="RefSeq" id="WP_119443578.1">
    <property type="nucleotide sequence ID" value="NZ_CP032317.1"/>
</dbReference>
<gene>
    <name evidence="2" type="ORF">D3Y59_02315</name>
</gene>
<evidence type="ECO:0000256" key="1">
    <source>
        <dbReference type="SAM" id="MobiDB-lite"/>
    </source>
</evidence>
<dbReference type="OrthoDB" id="886961at2"/>
<name>A0A3B7QY26_9BACT</name>
<accession>A0A3B7QY26</accession>
<feature type="region of interest" description="Disordered" evidence="1">
    <location>
        <begin position="1"/>
        <end position="32"/>
    </location>
</feature>
<evidence type="ECO:0000313" key="2">
    <source>
        <dbReference type="EMBL" id="AYA35990.1"/>
    </source>
</evidence>
<sequence length="150" mass="16483">MLSADKPHHYDDAPEPGPAPELGPALAAPADTAHHPDRLNRVMVSGACKLLPLVTLLNSVQRQLAQESVFHIRRKHMQARVAEALAELRTERPRRQALSQAVQALTVLVQEEIRDIHRDEVKQAAKEVALATLKNAPALIKAAQQARLLS</sequence>
<dbReference type="AlphaFoldDB" id="A0A3B7QY26"/>
<feature type="compositionally biased region" description="Basic and acidic residues" evidence="1">
    <location>
        <begin position="1"/>
        <end position="12"/>
    </location>
</feature>
<organism evidence="2 3">
    <name type="scientific">Hymenobacter oligotrophus</name>
    <dbReference type="NCBI Taxonomy" id="2319843"/>
    <lineage>
        <taxon>Bacteria</taxon>
        <taxon>Pseudomonadati</taxon>
        <taxon>Bacteroidota</taxon>
        <taxon>Cytophagia</taxon>
        <taxon>Cytophagales</taxon>
        <taxon>Hymenobacteraceae</taxon>
        <taxon>Hymenobacter</taxon>
    </lineage>
</organism>
<dbReference type="EMBL" id="CP032317">
    <property type="protein sequence ID" value="AYA35990.1"/>
    <property type="molecule type" value="Genomic_DNA"/>
</dbReference>
<reference evidence="2 3" key="1">
    <citation type="submission" date="2018-09" db="EMBL/GenBank/DDBJ databases">
        <title>Hymenobacter medium sp. nov., isolated from R2A medium.</title>
        <authorList>
            <person name="Yingchao G."/>
        </authorList>
    </citation>
    <scope>NUCLEOTIDE SEQUENCE [LARGE SCALE GENOMIC DNA]</scope>
    <source>
        <strain evidence="3">sh-6</strain>
    </source>
</reference>
<dbReference type="Proteomes" id="UP000262802">
    <property type="component" value="Chromosome"/>
</dbReference>
<protein>
    <submittedName>
        <fullName evidence="2">Uncharacterized protein</fullName>
    </submittedName>
</protein>